<dbReference type="EMBL" id="QOIL01000003">
    <property type="protein sequence ID" value="RCG31943.1"/>
    <property type="molecule type" value="Genomic_DNA"/>
</dbReference>
<evidence type="ECO:0000313" key="2">
    <source>
        <dbReference type="Proteomes" id="UP000253094"/>
    </source>
</evidence>
<organism evidence="1 2">
    <name type="scientific">Sphaerisporangium album</name>
    <dbReference type="NCBI Taxonomy" id="509200"/>
    <lineage>
        <taxon>Bacteria</taxon>
        <taxon>Bacillati</taxon>
        <taxon>Actinomycetota</taxon>
        <taxon>Actinomycetes</taxon>
        <taxon>Streptosporangiales</taxon>
        <taxon>Streptosporangiaceae</taxon>
        <taxon>Sphaerisporangium</taxon>
    </lineage>
</organism>
<name>A0A367FNG7_9ACTN</name>
<protein>
    <submittedName>
        <fullName evidence="1">Uncharacterized protein</fullName>
    </submittedName>
</protein>
<accession>A0A367FNG7</accession>
<dbReference type="AlphaFoldDB" id="A0A367FNG7"/>
<reference evidence="1 2" key="1">
    <citation type="submission" date="2018-06" db="EMBL/GenBank/DDBJ databases">
        <title>Sphaerisporangium craniellae sp. nov., isolated from a marine sponge in the South China Sea.</title>
        <authorList>
            <person name="Li L."/>
        </authorList>
    </citation>
    <scope>NUCLEOTIDE SEQUENCE [LARGE SCALE GENOMIC DNA]</scope>
    <source>
        <strain evidence="1 2">CCTCC AA 208026</strain>
    </source>
</reference>
<proteinExistence type="predicted"/>
<dbReference type="Proteomes" id="UP000253094">
    <property type="component" value="Unassembled WGS sequence"/>
</dbReference>
<keyword evidence="2" id="KW-1185">Reference proteome</keyword>
<dbReference type="OrthoDB" id="3538613at2"/>
<gene>
    <name evidence="1" type="ORF">DQ384_05215</name>
</gene>
<evidence type="ECO:0000313" key="1">
    <source>
        <dbReference type="EMBL" id="RCG31943.1"/>
    </source>
</evidence>
<comment type="caution">
    <text evidence="1">The sequence shown here is derived from an EMBL/GenBank/DDBJ whole genome shotgun (WGS) entry which is preliminary data.</text>
</comment>
<sequence length="220" mass="23751">MIPHDHQAVNARTAAQILGKSLQTWRNQKLADKHGLRPLNPGRRTLLYDRAQVEAARDGRPLPALPVGTTQHPDDLLDEQDAAEYLEVDYSTVRADKSLGRLPGWFDVEGVDHIRRATLDVAIAARPGRGVGGGRPRKSLFSTGSVSVPPGRALVLLVVGDVAQLVTALHPAAAPLQVSAERIAEQAGLPANELPGRRFAVERLTQDDADGFVLVDDPRL</sequence>
<dbReference type="RefSeq" id="WP_114027558.1">
    <property type="nucleotide sequence ID" value="NZ_QOIL01000003.1"/>
</dbReference>